<evidence type="ECO:0000313" key="2">
    <source>
        <dbReference type="EMBL" id="CAI6356208.1"/>
    </source>
</evidence>
<dbReference type="InterPro" id="IPR008906">
    <property type="entry name" value="HATC_C_dom"/>
</dbReference>
<dbReference type="Proteomes" id="UP001160148">
    <property type="component" value="Unassembled WGS sequence"/>
</dbReference>
<name>A0AAV0WK41_9HEMI</name>
<dbReference type="AlphaFoldDB" id="A0AAV0WK41"/>
<sequence length="237" mass="27276">MATDPGPKLTDALKEIKNKMSYKNVILHSGKVSKINSAQFYKSLANNLKSRMMTSSSSNVSRNEKNRQDNDKTFKNLLDNIEKLNPKNWPLSNDGQIENIQFGDYNIRNLCQQFQIDEKSTIQNFRIYKMDLGKKEIPEDLKPLYKSIATIPASISECERNFSSMNEIMSPLRTSLNIKTVAALLFINCVGPPLTKFEPEKYVRSWLLNGRHSADDTASRKRNQKCDKTYESLWRLL</sequence>
<protein>
    <recommendedName>
        <fullName evidence="1">HAT C-terminal dimerisation domain-containing protein</fullName>
    </recommendedName>
</protein>
<keyword evidence="3" id="KW-1185">Reference proteome</keyword>
<accession>A0AAV0WK41</accession>
<dbReference type="GO" id="GO:0046983">
    <property type="term" value="F:protein dimerization activity"/>
    <property type="evidence" value="ECO:0007669"/>
    <property type="project" value="InterPro"/>
</dbReference>
<organism evidence="2 3">
    <name type="scientific">Macrosiphum euphorbiae</name>
    <name type="common">potato aphid</name>
    <dbReference type="NCBI Taxonomy" id="13131"/>
    <lineage>
        <taxon>Eukaryota</taxon>
        <taxon>Metazoa</taxon>
        <taxon>Ecdysozoa</taxon>
        <taxon>Arthropoda</taxon>
        <taxon>Hexapoda</taxon>
        <taxon>Insecta</taxon>
        <taxon>Pterygota</taxon>
        <taxon>Neoptera</taxon>
        <taxon>Paraneoptera</taxon>
        <taxon>Hemiptera</taxon>
        <taxon>Sternorrhyncha</taxon>
        <taxon>Aphidomorpha</taxon>
        <taxon>Aphidoidea</taxon>
        <taxon>Aphididae</taxon>
        <taxon>Macrosiphini</taxon>
        <taxon>Macrosiphum</taxon>
    </lineage>
</organism>
<gene>
    <name evidence="2" type="ORF">MEUPH1_LOCUS11964</name>
</gene>
<comment type="caution">
    <text evidence="2">The sequence shown here is derived from an EMBL/GenBank/DDBJ whole genome shotgun (WGS) entry which is preliminary data.</text>
</comment>
<dbReference type="PANTHER" id="PTHR46880">
    <property type="entry name" value="RAS-ASSOCIATING DOMAIN-CONTAINING PROTEIN"/>
    <property type="match status" value="1"/>
</dbReference>
<reference evidence="2 3" key="1">
    <citation type="submission" date="2023-01" db="EMBL/GenBank/DDBJ databases">
        <authorList>
            <person name="Whitehead M."/>
        </authorList>
    </citation>
    <scope>NUCLEOTIDE SEQUENCE [LARGE SCALE GENOMIC DNA]</scope>
</reference>
<dbReference type="Pfam" id="PF05699">
    <property type="entry name" value="Dimer_Tnp_hAT"/>
    <property type="match status" value="1"/>
</dbReference>
<proteinExistence type="predicted"/>
<dbReference type="EMBL" id="CARXXK010000002">
    <property type="protein sequence ID" value="CAI6356208.1"/>
    <property type="molecule type" value="Genomic_DNA"/>
</dbReference>
<dbReference type="PANTHER" id="PTHR46880:SF8">
    <property type="entry name" value="E3 SUMO-PROTEIN LIGASE KIAA1586"/>
    <property type="match status" value="1"/>
</dbReference>
<feature type="domain" description="HAT C-terminal dimerisation" evidence="1">
    <location>
        <begin position="144"/>
        <end position="188"/>
    </location>
</feature>
<evidence type="ECO:0000313" key="3">
    <source>
        <dbReference type="Proteomes" id="UP001160148"/>
    </source>
</evidence>
<evidence type="ECO:0000259" key="1">
    <source>
        <dbReference type="Pfam" id="PF05699"/>
    </source>
</evidence>